<dbReference type="GO" id="GO:0005634">
    <property type="term" value="C:nucleus"/>
    <property type="evidence" value="ECO:0007669"/>
    <property type="project" value="UniProtKB-ARBA"/>
</dbReference>
<dbReference type="EMBL" id="JAJJMB010015809">
    <property type="protein sequence ID" value="KAI3851847.1"/>
    <property type="molecule type" value="Genomic_DNA"/>
</dbReference>
<dbReference type="PANTHER" id="PTHR23428">
    <property type="entry name" value="HISTONE H2B"/>
    <property type="match status" value="1"/>
</dbReference>
<accession>A0AAD4S1A5</accession>
<feature type="domain" description="Core Histone H2A/H2B/H3" evidence="4">
    <location>
        <begin position="40"/>
        <end position="112"/>
    </location>
</feature>
<dbReference type="InterPro" id="IPR007125">
    <property type="entry name" value="H2A/H2B/H3"/>
</dbReference>
<dbReference type="Proteomes" id="UP001202328">
    <property type="component" value="Unassembled WGS sequence"/>
</dbReference>
<dbReference type="Pfam" id="PF00125">
    <property type="entry name" value="Histone"/>
    <property type="match status" value="1"/>
</dbReference>
<keyword evidence="6" id="KW-1185">Reference proteome</keyword>
<dbReference type="PRINTS" id="PR00621">
    <property type="entry name" value="HISTONEH2B"/>
</dbReference>
<evidence type="ECO:0000256" key="3">
    <source>
        <dbReference type="SAM" id="MobiDB-lite"/>
    </source>
</evidence>
<evidence type="ECO:0000313" key="6">
    <source>
        <dbReference type="Proteomes" id="UP001202328"/>
    </source>
</evidence>
<dbReference type="GO" id="GO:0030527">
    <property type="term" value="F:structural constituent of chromatin"/>
    <property type="evidence" value="ECO:0007669"/>
    <property type="project" value="InterPro"/>
</dbReference>
<feature type="region of interest" description="Disordered" evidence="3">
    <location>
        <begin position="1"/>
        <end position="42"/>
    </location>
</feature>
<evidence type="ECO:0000256" key="1">
    <source>
        <dbReference type="ARBA" id="ARBA00002001"/>
    </source>
</evidence>
<comment type="similarity">
    <text evidence="2">Belongs to the histone H2B family.</text>
</comment>
<dbReference type="GO" id="GO:0000786">
    <property type="term" value="C:nucleosome"/>
    <property type="evidence" value="ECO:0007669"/>
    <property type="project" value="InterPro"/>
</dbReference>
<name>A0AAD4S1A5_9MAGN</name>
<dbReference type="SMART" id="SM00427">
    <property type="entry name" value="H2B"/>
    <property type="match status" value="1"/>
</dbReference>
<evidence type="ECO:0000256" key="2">
    <source>
        <dbReference type="ARBA" id="ARBA00006846"/>
    </source>
</evidence>
<comment type="caution">
    <text evidence="5">The sequence shown here is derived from an EMBL/GenBank/DDBJ whole genome shotgun (WGS) entry which is preliminary data.</text>
</comment>
<dbReference type="AlphaFoldDB" id="A0AAD4S1A5"/>
<proteinExistence type="inferred from homology"/>
<dbReference type="GO" id="GO:0046982">
    <property type="term" value="F:protein heterodimerization activity"/>
    <property type="evidence" value="ECO:0007669"/>
    <property type="project" value="InterPro"/>
</dbReference>
<evidence type="ECO:0000313" key="5">
    <source>
        <dbReference type="EMBL" id="KAI3851847.1"/>
    </source>
</evidence>
<sequence length="136" mass="15048">MAPKADEKKKAQKAPAPAEKKPRAEKILPPSKDGSSAVDKNKKKSVETYKMYIVKVLKQVHPDLGISDEAMGTMNSFINEIFEILARESSKLAGYNMRRTITNREIQTAVRLLFPAELAKNAVSQGTKAVTKFTTP</sequence>
<evidence type="ECO:0000259" key="4">
    <source>
        <dbReference type="Pfam" id="PF00125"/>
    </source>
</evidence>
<dbReference type="CDD" id="cd22910">
    <property type="entry name" value="HFD_H2B"/>
    <property type="match status" value="1"/>
</dbReference>
<protein>
    <recommendedName>
        <fullName evidence="4">Core Histone H2A/H2B/H3 domain-containing protein</fullName>
    </recommendedName>
</protein>
<dbReference type="Gene3D" id="1.10.20.10">
    <property type="entry name" value="Histone, subunit A"/>
    <property type="match status" value="1"/>
</dbReference>
<dbReference type="InterPro" id="IPR000558">
    <property type="entry name" value="Histone_H2B"/>
</dbReference>
<dbReference type="FunFam" id="1.10.20.10:FF:000043">
    <property type="entry name" value="Histone H2B"/>
    <property type="match status" value="1"/>
</dbReference>
<dbReference type="SUPFAM" id="SSF47113">
    <property type="entry name" value="Histone-fold"/>
    <property type="match status" value="1"/>
</dbReference>
<organism evidence="5 6">
    <name type="scientific">Papaver atlanticum</name>
    <dbReference type="NCBI Taxonomy" id="357466"/>
    <lineage>
        <taxon>Eukaryota</taxon>
        <taxon>Viridiplantae</taxon>
        <taxon>Streptophyta</taxon>
        <taxon>Embryophyta</taxon>
        <taxon>Tracheophyta</taxon>
        <taxon>Spermatophyta</taxon>
        <taxon>Magnoliopsida</taxon>
        <taxon>Ranunculales</taxon>
        <taxon>Papaveraceae</taxon>
        <taxon>Papaveroideae</taxon>
        <taxon>Papaver</taxon>
    </lineage>
</organism>
<gene>
    <name evidence="5" type="ORF">MKW98_019846</name>
</gene>
<dbReference type="GO" id="GO:0003677">
    <property type="term" value="F:DNA binding"/>
    <property type="evidence" value="ECO:0007669"/>
    <property type="project" value="InterPro"/>
</dbReference>
<dbReference type="InterPro" id="IPR009072">
    <property type="entry name" value="Histone-fold"/>
</dbReference>
<reference evidence="5" key="1">
    <citation type="submission" date="2022-04" db="EMBL/GenBank/DDBJ databases">
        <title>A functionally conserved STORR gene fusion in Papaver species that diverged 16.8 million years ago.</title>
        <authorList>
            <person name="Catania T."/>
        </authorList>
    </citation>
    <scope>NUCLEOTIDE SEQUENCE</scope>
    <source>
        <strain evidence="5">S-188037</strain>
    </source>
</reference>
<comment type="function">
    <text evidence="1">Core component of nucleosome. Nucleosomes wrap and compact DNA into chromatin, limiting DNA accessibility to the cellular machineries which require DNA as a template. Histones thereby play a central role in transcription regulation, DNA repair, DNA replication and chromosomal stability. DNA accessibility is regulated via a complex set of post-translational modifications of histones, also called histone code, and nucleosome remodeling.</text>
</comment>